<organism evidence="5 6">
    <name type="scientific">Campylobacter ureolyticus</name>
    <dbReference type="NCBI Taxonomy" id="827"/>
    <lineage>
        <taxon>Bacteria</taxon>
        <taxon>Pseudomonadati</taxon>
        <taxon>Campylobacterota</taxon>
        <taxon>Epsilonproteobacteria</taxon>
        <taxon>Campylobacterales</taxon>
        <taxon>Campylobacteraceae</taxon>
        <taxon>Campylobacter</taxon>
    </lineage>
</organism>
<sequence>MKNKIEVLKVENLNFEYENYSLFKKKTSRSVLSGINLSLKNGEILGLLGQSGSGKSTLAKIIIGILKAKEGNIFLNENKISLNSLSKRREFYKKVQIVFQDSVSSTNKSLKIYSIIEEPLLYLSSLDKNEREKRIYEVIDFVGLNKNILDKKAAFISGGELQRVCIARSLAIKPEILIFDEATSSVDLIKQIQILNLIKNLKSKFSMIFITHDIRLVNLLCDRVVLLDDGKIIEEVLVGDGLKFKSQIGKNLLNEVLPAMPK</sequence>
<dbReference type="Pfam" id="PF00005">
    <property type="entry name" value="ABC_tran"/>
    <property type="match status" value="1"/>
</dbReference>
<dbReference type="PANTHER" id="PTHR43776">
    <property type="entry name" value="TRANSPORT ATP-BINDING PROTEIN"/>
    <property type="match status" value="1"/>
</dbReference>
<evidence type="ECO:0000313" key="6">
    <source>
        <dbReference type="Proteomes" id="UP001075225"/>
    </source>
</evidence>
<dbReference type="InterPro" id="IPR017871">
    <property type="entry name" value="ABC_transporter-like_CS"/>
</dbReference>
<evidence type="ECO:0000259" key="4">
    <source>
        <dbReference type="PROSITE" id="PS50893"/>
    </source>
</evidence>
<keyword evidence="1" id="KW-0813">Transport</keyword>
<dbReference type="InterPro" id="IPR003593">
    <property type="entry name" value="AAA+_ATPase"/>
</dbReference>
<dbReference type="AlphaFoldDB" id="A0A9Q4KI28"/>
<keyword evidence="2" id="KW-0547">Nucleotide-binding</keyword>
<dbReference type="GO" id="GO:0016887">
    <property type="term" value="F:ATP hydrolysis activity"/>
    <property type="evidence" value="ECO:0007669"/>
    <property type="project" value="InterPro"/>
</dbReference>
<dbReference type="CDD" id="cd03257">
    <property type="entry name" value="ABC_NikE_OppD_transporters"/>
    <property type="match status" value="1"/>
</dbReference>
<protein>
    <submittedName>
        <fullName evidence="5">ATP-binding cassette domain-containing protein</fullName>
    </submittedName>
</protein>
<dbReference type="EMBL" id="JAPXGO010000010">
    <property type="protein sequence ID" value="MCZ6160576.1"/>
    <property type="molecule type" value="Genomic_DNA"/>
</dbReference>
<dbReference type="RefSeq" id="WP_269485145.1">
    <property type="nucleotide sequence ID" value="NZ_JAPXGO010000010.1"/>
</dbReference>
<dbReference type="GO" id="GO:0055085">
    <property type="term" value="P:transmembrane transport"/>
    <property type="evidence" value="ECO:0007669"/>
    <property type="project" value="UniProtKB-ARBA"/>
</dbReference>
<feature type="domain" description="ABC transporter" evidence="4">
    <location>
        <begin position="8"/>
        <end position="254"/>
    </location>
</feature>
<comment type="caution">
    <text evidence="5">The sequence shown here is derived from an EMBL/GenBank/DDBJ whole genome shotgun (WGS) entry which is preliminary data.</text>
</comment>
<evidence type="ECO:0000256" key="1">
    <source>
        <dbReference type="ARBA" id="ARBA00022448"/>
    </source>
</evidence>
<dbReference type="InterPro" id="IPR003439">
    <property type="entry name" value="ABC_transporter-like_ATP-bd"/>
</dbReference>
<dbReference type="Proteomes" id="UP001075225">
    <property type="component" value="Unassembled WGS sequence"/>
</dbReference>
<gene>
    <name evidence="5" type="ORF">O6B32_08795</name>
</gene>
<accession>A0A9Q4KI28</accession>
<evidence type="ECO:0000256" key="3">
    <source>
        <dbReference type="ARBA" id="ARBA00022840"/>
    </source>
</evidence>
<dbReference type="PANTHER" id="PTHR43776:SF8">
    <property type="entry name" value="ABC TRANSPORTER, ATP-BINDING PROTEIN"/>
    <property type="match status" value="1"/>
</dbReference>
<dbReference type="InterPro" id="IPR027417">
    <property type="entry name" value="P-loop_NTPase"/>
</dbReference>
<name>A0A9Q4KI28_9BACT</name>
<dbReference type="Gene3D" id="3.40.50.300">
    <property type="entry name" value="P-loop containing nucleotide triphosphate hydrolases"/>
    <property type="match status" value="1"/>
</dbReference>
<dbReference type="SUPFAM" id="SSF52540">
    <property type="entry name" value="P-loop containing nucleoside triphosphate hydrolases"/>
    <property type="match status" value="1"/>
</dbReference>
<dbReference type="SMART" id="SM00382">
    <property type="entry name" value="AAA"/>
    <property type="match status" value="1"/>
</dbReference>
<evidence type="ECO:0000256" key="2">
    <source>
        <dbReference type="ARBA" id="ARBA00022741"/>
    </source>
</evidence>
<dbReference type="GO" id="GO:0005524">
    <property type="term" value="F:ATP binding"/>
    <property type="evidence" value="ECO:0007669"/>
    <property type="project" value="UniProtKB-KW"/>
</dbReference>
<evidence type="ECO:0000313" key="5">
    <source>
        <dbReference type="EMBL" id="MCZ6160576.1"/>
    </source>
</evidence>
<dbReference type="PROSITE" id="PS00211">
    <property type="entry name" value="ABC_TRANSPORTER_1"/>
    <property type="match status" value="1"/>
</dbReference>
<dbReference type="PROSITE" id="PS50893">
    <property type="entry name" value="ABC_TRANSPORTER_2"/>
    <property type="match status" value="1"/>
</dbReference>
<dbReference type="InterPro" id="IPR050319">
    <property type="entry name" value="ABC_transp_ATP-bind"/>
</dbReference>
<keyword evidence="3 5" id="KW-0067">ATP-binding</keyword>
<reference evidence="5" key="1">
    <citation type="submission" date="2022-12" db="EMBL/GenBank/DDBJ databases">
        <title>Species Delineation and Comparative Genomics within the Campylobacter ureolyticus Complex.</title>
        <authorList>
            <person name="Maki J."/>
            <person name="Howard M."/>
            <person name="Connelly S."/>
            <person name="Hardy D.J."/>
            <person name="Cameron A."/>
        </authorList>
    </citation>
    <scope>NUCLEOTIDE SEQUENCE</scope>
    <source>
        <strain evidence="5">URMC_787</strain>
    </source>
</reference>
<proteinExistence type="predicted"/>